<evidence type="ECO:0000256" key="1">
    <source>
        <dbReference type="ARBA" id="ARBA00022475"/>
    </source>
</evidence>
<keyword evidence="7 11" id="KW-0573">Peptidoglycan synthesis</keyword>
<comment type="pathway">
    <text evidence="11">Cell wall biogenesis; peptidoglycan biosynthesis.</text>
</comment>
<dbReference type="PANTHER" id="PTHR30400">
    <property type="entry name" value="MONOFUNCTIONAL BIOSYNTHETIC PEPTIDOGLYCAN TRANSGLYCOSYLASE"/>
    <property type="match status" value="1"/>
</dbReference>
<evidence type="ECO:0000313" key="14">
    <source>
        <dbReference type="Proteomes" id="UP001221909"/>
    </source>
</evidence>
<evidence type="ECO:0000256" key="4">
    <source>
        <dbReference type="ARBA" id="ARBA00022679"/>
    </source>
</evidence>
<protein>
    <recommendedName>
        <fullName evidence="11">Biosynthetic peptidoglycan transglycosylase</fullName>
        <ecNumber evidence="11">2.4.99.28</ecNumber>
    </recommendedName>
    <alternativeName>
        <fullName evidence="11">Glycan polymerase</fullName>
    </alternativeName>
    <alternativeName>
        <fullName evidence="11">Peptidoglycan glycosyltransferase MtgA</fullName>
        <shortName evidence="11">PGT</shortName>
    </alternativeName>
</protein>
<keyword evidence="14" id="KW-1185">Reference proteome</keyword>
<dbReference type="RefSeq" id="WP_273748679.1">
    <property type="nucleotide sequence ID" value="NZ_JAQSJE010000009.1"/>
</dbReference>
<dbReference type="GO" id="GO:0016757">
    <property type="term" value="F:glycosyltransferase activity"/>
    <property type="evidence" value="ECO:0007669"/>
    <property type="project" value="UniProtKB-KW"/>
</dbReference>
<accession>A0ABT5MTY5</accession>
<dbReference type="InterPro" id="IPR001264">
    <property type="entry name" value="Glyco_trans_51"/>
</dbReference>
<evidence type="ECO:0000256" key="5">
    <source>
        <dbReference type="ARBA" id="ARBA00022692"/>
    </source>
</evidence>
<keyword evidence="10 11" id="KW-0961">Cell wall biogenesis/degradation</keyword>
<keyword evidence="4 11" id="KW-0808">Transferase</keyword>
<keyword evidence="6 11" id="KW-0133">Cell shape</keyword>
<dbReference type="InterPro" id="IPR036950">
    <property type="entry name" value="PBP_transglycosylase"/>
</dbReference>
<evidence type="ECO:0000256" key="11">
    <source>
        <dbReference type="HAMAP-Rule" id="MF_00766"/>
    </source>
</evidence>
<feature type="transmembrane region" description="Helical" evidence="11">
    <location>
        <begin position="31"/>
        <end position="57"/>
    </location>
</feature>
<dbReference type="HAMAP" id="MF_00766">
    <property type="entry name" value="PGT_MtgA"/>
    <property type="match status" value="1"/>
</dbReference>
<keyword evidence="9 11" id="KW-0472">Membrane</keyword>
<keyword evidence="5 11" id="KW-0812">Transmembrane</keyword>
<dbReference type="NCBIfam" id="TIGR02070">
    <property type="entry name" value="mono_pep_trsgly"/>
    <property type="match status" value="1"/>
</dbReference>
<evidence type="ECO:0000256" key="10">
    <source>
        <dbReference type="ARBA" id="ARBA00023316"/>
    </source>
</evidence>
<proteinExistence type="inferred from homology"/>
<dbReference type="InterPro" id="IPR011812">
    <property type="entry name" value="Pep_trsgly"/>
</dbReference>
<dbReference type="SUPFAM" id="SSF53955">
    <property type="entry name" value="Lysozyme-like"/>
    <property type="match status" value="1"/>
</dbReference>
<dbReference type="Proteomes" id="UP001221909">
    <property type="component" value="Unassembled WGS sequence"/>
</dbReference>
<reference evidence="13 14" key="1">
    <citation type="submission" date="2023-02" db="EMBL/GenBank/DDBJ databases">
        <title>Mannheimia cairiniae sp. nov., a novel species of Mannheimia obtained from moscovy ducks (Cairina moschata) and reclassification of Mannheimia ovis as heterotypic synonym of Mannheimia pernigra.</title>
        <authorList>
            <person name="Christensen H."/>
        </authorList>
    </citation>
    <scope>NUCLEOTIDE SEQUENCE [LARGE SCALE GENOMIC DNA]</scope>
    <source>
        <strain evidence="13 14">AT1</strain>
    </source>
</reference>
<evidence type="ECO:0000256" key="3">
    <source>
        <dbReference type="ARBA" id="ARBA00022676"/>
    </source>
</evidence>
<keyword evidence="1 11" id="KW-1003">Cell membrane</keyword>
<evidence type="ECO:0000259" key="12">
    <source>
        <dbReference type="Pfam" id="PF00912"/>
    </source>
</evidence>
<organism evidence="13 14">
    <name type="scientific">Mannheimia cairinae</name>
    <dbReference type="NCBI Taxonomy" id="3025936"/>
    <lineage>
        <taxon>Bacteria</taxon>
        <taxon>Pseudomonadati</taxon>
        <taxon>Pseudomonadota</taxon>
        <taxon>Gammaproteobacteria</taxon>
        <taxon>Pasteurellales</taxon>
        <taxon>Pasteurellaceae</taxon>
        <taxon>Mannheimia</taxon>
    </lineage>
</organism>
<gene>
    <name evidence="11 13" type="primary">mtgA</name>
    <name evidence="13" type="ORF">PTQ27_10720</name>
</gene>
<comment type="subcellular location">
    <subcellularLocation>
        <location evidence="11">Cell inner membrane</location>
        <topology evidence="11">Single-pass membrane protein</topology>
    </subcellularLocation>
</comment>
<evidence type="ECO:0000256" key="9">
    <source>
        <dbReference type="ARBA" id="ARBA00023136"/>
    </source>
</evidence>
<evidence type="ECO:0000256" key="6">
    <source>
        <dbReference type="ARBA" id="ARBA00022960"/>
    </source>
</evidence>
<comment type="function">
    <text evidence="11">Peptidoglycan polymerase that catalyzes glycan chain elongation from lipid-linked precursors.</text>
</comment>
<sequence length="257" mass="29685">MAKTKSRWLTKLFKKLMLFFIPKKISSKKGWLWFIFSRIITFFGSFFIIFTLLFSIFPVPYSSYMVQKKIENVLQGNDYQIKKEWVNLNNIAWQMQMAVIASEDQKFESHFGLDLKAIETALLHNSKSKQVRGGSTISQQTAKNMFLWHGQSWIRKGIEVPLTIILEKIWGKERILEVYLNIAEFGEGIFGVEAAAQHFFKKSAKNLTLQESALLAASLPNPIVYKVDKPGPSMRKRQAWIIRQVNALGGKNYLNKL</sequence>
<dbReference type="PANTHER" id="PTHR30400:SF0">
    <property type="entry name" value="BIOSYNTHETIC PEPTIDOGLYCAN TRANSGLYCOSYLASE"/>
    <property type="match status" value="1"/>
</dbReference>
<dbReference type="EC" id="2.4.99.28" evidence="11"/>
<comment type="similarity">
    <text evidence="11">Belongs to the glycosyltransferase 51 family.</text>
</comment>
<dbReference type="Gene3D" id="1.10.3810.10">
    <property type="entry name" value="Biosynthetic peptidoglycan transglycosylase-like"/>
    <property type="match status" value="1"/>
</dbReference>
<comment type="caution">
    <text evidence="13">The sequence shown here is derived from an EMBL/GenBank/DDBJ whole genome shotgun (WGS) entry which is preliminary data.</text>
</comment>
<evidence type="ECO:0000256" key="7">
    <source>
        <dbReference type="ARBA" id="ARBA00022984"/>
    </source>
</evidence>
<feature type="domain" description="Glycosyl transferase family 51" evidence="12">
    <location>
        <begin position="78"/>
        <end position="245"/>
    </location>
</feature>
<dbReference type="InterPro" id="IPR023346">
    <property type="entry name" value="Lysozyme-like_dom_sf"/>
</dbReference>
<dbReference type="EMBL" id="JAQSJE010000009">
    <property type="protein sequence ID" value="MDD0824931.1"/>
    <property type="molecule type" value="Genomic_DNA"/>
</dbReference>
<keyword evidence="3 11" id="KW-0328">Glycosyltransferase</keyword>
<comment type="catalytic activity">
    <reaction evidence="11">
        <text>[GlcNAc-(1-&gt;4)-Mur2Ac(oyl-L-Ala-gamma-D-Glu-L-Lys-D-Ala-D-Ala)](n)-di-trans,octa-cis-undecaprenyl diphosphate + beta-D-GlcNAc-(1-&gt;4)-Mur2Ac(oyl-L-Ala-gamma-D-Glu-L-Lys-D-Ala-D-Ala)-di-trans,octa-cis-undecaprenyl diphosphate = [GlcNAc-(1-&gt;4)-Mur2Ac(oyl-L-Ala-gamma-D-Glu-L-Lys-D-Ala-D-Ala)](n+1)-di-trans,octa-cis-undecaprenyl diphosphate + di-trans,octa-cis-undecaprenyl diphosphate + H(+)</text>
        <dbReference type="Rhea" id="RHEA:23708"/>
        <dbReference type="Rhea" id="RHEA-COMP:9602"/>
        <dbReference type="Rhea" id="RHEA-COMP:9603"/>
        <dbReference type="ChEBI" id="CHEBI:15378"/>
        <dbReference type="ChEBI" id="CHEBI:58405"/>
        <dbReference type="ChEBI" id="CHEBI:60033"/>
        <dbReference type="ChEBI" id="CHEBI:78435"/>
        <dbReference type="EC" id="2.4.99.28"/>
    </reaction>
</comment>
<evidence type="ECO:0000313" key="13">
    <source>
        <dbReference type="EMBL" id="MDD0824931.1"/>
    </source>
</evidence>
<keyword evidence="8 11" id="KW-1133">Transmembrane helix</keyword>
<evidence type="ECO:0000256" key="2">
    <source>
        <dbReference type="ARBA" id="ARBA00022519"/>
    </source>
</evidence>
<evidence type="ECO:0000256" key="8">
    <source>
        <dbReference type="ARBA" id="ARBA00022989"/>
    </source>
</evidence>
<name>A0ABT5MTY5_9PAST</name>
<dbReference type="Pfam" id="PF00912">
    <property type="entry name" value="Transgly"/>
    <property type="match status" value="1"/>
</dbReference>
<keyword evidence="2 11" id="KW-0997">Cell inner membrane</keyword>